<protein>
    <submittedName>
        <fullName evidence="2">Uncharacterized protein</fullName>
    </submittedName>
</protein>
<dbReference type="GO" id="GO:0098793">
    <property type="term" value="C:presynapse"/>
    <property type="evidence" value="ECO:0007669"/>
    <property type="project" value="GOC"/>
</dbReference>
<dbReference type="GO" id="GO:0045182">
    <property type="term" value="F:translation regulator activity"/>
    <property type="evidence" value="ECO:0007669"/>
    <property type="project" value="TreeGrafter"/>
</dbReference>
<sequence length="61" mass="7363">MRWQPDSKFHNSQVRFPPKPDPKVEFTENMEVEVYSRANNQEAYGWWSSRIKVVTVFFIDI</sequence>
<dbReference type="AlphaFoldDB" id="A0AAV8WNE7"/>
<dbReference type="GO" id="GO:0045727">
    <property type="term" value="P:positive regulation of translation"/>
    <property type="evidence" value="ECO:0007669"/>
    <property type="project" value="TreeGrafter"/>
</dbReference>
<dbReference type="InterPro" id="IPR040148">
    <property type="entry name" value="FMR1"/>
</dbReference>
<dbReference type="EMBL" id="JANEYF010005553">
    <property type="protein sequence ID" value="KAJ8927695.1"/>
    <property type="molecule type" value="Genomic_DNA"/>
</dbReference>
<organism evidence="2 3">
    <name type="scientific">Rhamnusium bicolor</name>
    <dbReference type="NCBI Taxonomy" id="1586634"/>
    <lineage>
        <taxon>Eukaryota</taxon>
        <taxon>Metazoa</taxon>
        <taxon>Ecdysozoa</taxon>
        <taxon>Arthropoda</taxon>
        <taxon>Hexapoda</taxon>
        <taxon>Insecta</taxon>
        <taxon>Pterygota</taxon>
        <taxon>Neoptera</taxon>
        <taxon>Endopterygota</taxon>
        <taxon>Coleoptera</taxon>
        <taxon>Polyphaga</taxon>
        <taxon>Cucujiformia</taxon>
        <taxon>Chrysomeloidea</taxon>
        <taxon>Cerambycidae</taxon>
        <taxon>Lepturinae</taxon>
        <taxon>Rhagiini</taxon>
        <taxon>Rhamnusium</taxon>
    </lineage>
</organism>
<dbReference type="Gene3D" id="2.30.30.140">
    <property type="match status" value="1"/>
</dbReference>
<proteinExistence type="predicted"/>
<dbReference type="GO" id="GO:0048513">
    <property type="term" value="P:animal organ development"/>
    <property type="evidence" value="ECO:0007669"/>
    <property type="project" value="TreeGrafter"/>
</dbReference>
<gene>
    <name evidence="2" type="ORF">NQ314_019815</name>
</gene>
<keyword evidence="3" id="KW-1185">Reference proteome</keyword>
<dbReference type="GO" id="GO:0048170">
    <property type="term" value="P:positive regulation of long-term neuronal synaptic plasticity"/>
    <property type="evidence" value="ECO:0007669"/>
    <property type="project" value="TreeGrafter"/>
</dbReference>
<feature type="region of interest" description="Disordered" evidence="1">
    <location>
        <begin position="1"/>
        <end position="20"/>
    </location>
</feature>
<dbReference type="GO" id="GO:0051028">
    <property type="term" value="P:mRNA transport"/>
    <property type="evidence" value="ECO:0007669"/>
    <property type="project" value="TreeGrafter"/>
</dbReference>
<dbReference type="PANTHER" id="PTHR10603:SF7">
    <property type="entry name" value="FRAGILE X MESSENGER RIBONUCLEOPROTEIN 1 HOMOLOG"/>
    <property type="match status" value="1"/>
</dbReference>
<dbReference type="PANTHER" id="PTHR10603">
    <property type="entry name" value="FRAGILE X MENTAL RETARDATION SYNDROME-RELATED PROTEIN"/>
    <property type="match status" value="1"/>
</dbReference>
<dbReference type="GO" id="GO:0043005">
    <property type="term" value="C:neuron projection"/>
    <property type="evidence" value="ECO:0007669"/>
    <property type="project" value="TreeGrafter"/>
</dbReference>
<dbReference type="GO" id="GO:0003730">
    <property type="term" value="F:mRNA 3'-UTR binding"/>
    <property type="evidence" value="ECO:0007669"/>
    <property type="project" value="TreeGrafter"/>
</dbReference>
<name>A0AAV8WNE7_9CUCU</name>
<evidence type="ECO:0000313" key="2">
    <source>
        <dbReference type="EMBL" id="KAJ8927695.1"/>
    </source>
</evidence>
<dbReference type="GO" id="GO:0010494">
    <property type="term" value="C:cytoplasmic stress granule"/>
    <property type="evidence" value="ECO:0007669"/>
    <property type="project" value="TreeGrafter"/>
</dbReference>
<comment type="caution">
    <text evidence="2">The sequence shown here is derived from an EMBL/GenBank/DDBJ whole genome shotgun (WGS) entry which is preliminary data.</text>
</comment>
<dbReference type="GO" id="GO:0005634">
    <property type="term" value="C:nucleus"/>
    <property type="evidence" value="ECO:0007669"/>
    <property type="project" value="TreeGrafter"/>
</dbReference>
<accession>A0AAV8WNE7</accession>
<evidence type="ECO:0000256" key="1">
    <source>
        <dbReference type="SAM" id="MobiDB-lite"/>
    </source>
</evidence>
<evidence type="ECO:0000313" key="3">
    <source>
        <dbReference type="Proteomes" id="UP001162156"/>
    </source>
</evidence>
<reference evidence="2" key="1">
    <citation type="journal article" date="2023" name="Insect Mol. Biol.">
        <title>Genome sequencing provides insights into the evolution of gene families encoding plant cell wall-degrading enzymes in longhorned beetles.</title>
        <authorList>
            <person name="Shin N.R."/>
            <person name="Okamura Y."/>
            <person name="Kirsch R."/>
            <person name="Pauchet Y."/>
        </authorList>
    </citation>
    <scope>NUCLEOTIDE SEQUENCE</scope>
    <source>
        <strain evidence="2">RBIC_L_NR</strain>
    </source>
</reference>
<dbReference type="GO" id="GO:0043488">
    <property type="term" value="P:regulation of mRNA stability"/>
    <property type="evidence" value="ECO:0007669"/>
    <property type="project" value="TreeGrafter"/>
</dbReference>
<dbReference type="GO" id="GO:0099577">
    <property type="term" value="P:regulation of translation at presynapse, modulating synaptic transmission"/>
    <property type="evidence" value="ECO:0007669"/>
    <property type="project" value="TreeGrafter"/>
</dbReference>
<dbReference type="Proteomes" id="UP001162156">
    <property type="component" value="Unassembled WGS sequence"/>
</dbReference>